<gene>
    <name evidence="3" type="ORF">RM531_06605</name>
</gene>
<reference evidence="3 4" key="1">
    <citation type="submission" date="2023-09" db="EMBL/GenBank/DDBJ databases">
        <authorList>
            <person name="Rey-Velasco X."/>
        </authorList>
    </citation>
    <scope>NUCLEOTIDE SEQUENCE [LARGE SCALE GENOMIC DNA]</scope>
    <source>
        <strain evidence="3 4">P385</strain>
    </source>
</reference>
<feature type="region of interest" description="Disordered" evidence="1">
    <location>
        <begin position="132"/>
        <end position="172"/>
    </location>
</feature>
<dbReference type="Proteomes" id="UP001259982">
    <property type="component" value="Unassembled WGS sequence"/>
</dbReference>
<keyword evidence="2" id="KW-0472">Membrane</keyword>
<keyword evidence="4" id="KW-1185">Reference proteome</keyword>
<comment type="caution">
    <text evidence="3">The sequence shown here is derived from an EMBL/GenBank/DDBJ whole genome shotgun (WGS) entry which is preliminary data.</text>
</comment>
<sequence>MTEAVLYLALGYAALGVVVLGLNVYSRWPLWVKLGSIAVVTGFYFVTWQSLQGVLGWPARVDLPDRFILLSTSIHEPNKSTGEPGRVHLWVTPVGADDRPMDQPRAFELPYDDTLHSRLEEAKKEMRNGVMQIGKAEPSTGEQEDATDTTRFSRREQDVSFEKMPDPALPEK</sequence>
<protein>
    <submittedName>
        <fullName evidence="3">Uncharacterized protein</fullName>
    </submittedName>
</protein>
<evidence type="ECO:0000256" key="2">
    <source>
        <dbReference type="SAM" id="Phobius"/>
    </source>
</evidence>
<evidence type="ECO:0000256" key="1">
    <source>
        <dbReference type="SAM" id="MobiDB-lite"/>
    </source>
</evidence>
<dbReference type="EMBL" id="JAVRHY010000004">
    <property type="protein sequence ID" value="MDT0618138.1"/>
    <property type="molecule type" value="Genomic_DNA"/>
</dbReference>
<accession>A0ABU3B7I6</accession>
<keyword evidence="2" id="KW-1133">Transmembrane helix</keyword>
<keyword evidence="2" id="KW-0812">Transmembrane</keyword>
<evidence type="ECO:0000313" key="4">
    <source>
        <dbReference type="Proteomes" id="UP001259982"/>
    </source>
</evidence>
<evidence type="ECO:0000313" key="3">
    <source>
        <dbReference type="EMBL" id="MDT0618138.1"/>
    </source>
</evidence>
<feature type="transmembrane region" description="Helical" evidence="2">
    <location>
        <begin position="6"/>
        <end position="25"/>
    </location>
</feature>
<name>A0ABU3B7I6_9GAMM</name>
<feature type="compositionally biased region" description="Basic and acidic residues" evidence="1">
    <location>
        <begin position="151"/>
        <end position="172"/>
    </location>
</feature>
<proteinExistence type="predicted"/>
<dbReference type="RefSeq" id="WP_311658198.1">
    <property type="nucleotide sequence ID" value="NZ_JAVRHY010000004.1"/>
</dbReference>
<organism evidence="3 4">
    <name type="scientific">Spectribacter acetivorans</name>
    <dbReference type="NCBI Taxonomy" id="3075603"/>
    <lineage>
        <taxon>Bacteria</taxon>
        <taxon>Pseudomonadati</taxon>
        <taxon>Pseudomonadota</taxon>
        <taxon>Gammaproteobacteria</taxon>
        <taxon>Salinisphaerales</taxon>
        <taxon>Salinisphaeraceae</taxon>
        <taxon>Spectribacter</taxon>
    </lineage>
</organism>